<dbReference type="PIRSF" id="PIRSF003165">
    <property type="entry name" value="Chaperone_SicA"/>
    <property type="match status" value="1"/>
</dbReference>
<dbReference type="RefSeq" id="WP_168826767.1">
    <property type="nucleotide sequence ID" value="NZ_JABAEB010000011.1"/>
</dbReference>
<dbReference type="InterPro" id="IPR011990">
    <property type="entry name" value="TPR-like_helical_dom_sf"/>
</dbReference>
<dbReference type="EMBL" id="JABAEB010000011">
    <property type="protein sequence ID" value="NLQ24634.1"/>
    <property type="molecule type" value="Genomic_DNA"/>
</dbReference>
<reference evidence="1 2" key="1">
    <citation type="submission" date="2020-04" db="EMBL/GenBank/DDBJ databases">
        <title>The first description of lens atrophy caused by putative novel Shewanella sp. that is a new emerging pathogen for cultured rainbow trout?</title>
        <authorList>
            <person name="Saticioglu I.B."/>
            <person name="Duman M."/>
            <person name="Altun S."/>
        </authorList>
    </citation>
    <scope>NUCLEOTIDE SEQUENCE [LARGE SCALE GENOMIC DNA]</scope>
    <source>
        <strain evidence="1 2">S-1</strain>
    </source>
</reference>
<dbReference type="NCBIfam" id="TIGR02552">
    <property type="entry name" value="LcrH_SycD"/>
    <property type="match status" value="1"/>
</dbReference>
<accession>A0ABX1KT08</accession>
<protein>
    <submittedName>
        <fullName evidence="1">SycD/LcrH family type III secretion system chaperone</fullName>
    </submittedName>
</protein>
<dbReference type="Gene3D" id="1.25.40.10">
    <property type="entry name" value="Tetratricopeptide repeat domain"/>
    <property type="match status" value="1"/>
</dbReference>
<dbReference type="SUPFAM" id="SSF48452">
    <property type="entry name" value="TPR-like"/>
    <property type="match status" value="1"/>
</dbReference>
<evidence type="ECO:0000313" key="2">
    <source>
        <dbReference type="Proteomes" id="UP000527352"/>
    </source>
</evidence>
<evidence type="ECO:0000313" key="1">
    <source>
        <dbReference type="EMBL" id="NLQ24634.1"/>
    </source>
</evidence>
<keyword evidence="2" id="KW-1185">Reference proteome</keyword>
<dbReference type="PRINTS" id="PR01595">
    <property type="entry name" value="SYCDCHAPRONE"/>
</dbReference>
<comment type="caution">
    <text evidence="1">The sequence shown here is derived from an EMBL/GenBank/DDBJ whole genome shotgun (WGS) entry which is preliminary data.</text>
</comment>
<sequence>MVNKEIELDFEKLEAACKLALVEQQTLAEQAGLTSQDLELIYLSGTSKYQAGLPAEAIVDFTYLVMHQPWDRRFHLGLGSCLHWLGEYQHALTFYGYALVMDACSPDASFRIAQCFLSLDDDASAIEALQMAISQSYSKPEHHFVGEQAQQLLSALNNQ</sequence>
<gene>
    <name evidence="1" type="ORF">HGO26_17330</name>
</gene>
<dbReference type="InterPro" id="IPR005415">
    <property type="entry name" value="T3SS_Ca_resp_chp_LcrH/SycD"/>
</dbReference>
<organism evidence="1 2">
    <name type="scientific">Shewanella oncorhynchi</name>
    <dbReference type="NCBI Taxonomy" id="2726434"/>
    <lineage>
        <taxon>Bacteria</taxon>
        <taxon>Pseudomonadati</taxon>
        <taxon>Pseudomonadota</taxon>
        <taxon>Gammaproteobacteria</taxon>
        <taxon>Alteromonadales</taxon>
        <taxon>Shewanellaceae</taxon>
        <taxon>Shewanella</taxon>
    </lineage>
</organism>
<dbReference type="InterPro" id="IPR016379">
    <property type="entry name" value="T3SS_Ca_resp_chp_LcrH/SycD_sub"/>
</dbReference>
<proteinExistence type="predicted"/>
<name>A0ABX1KT08_9GAMM</name>
<dbReference type="Proteomes" id="UP000527352">
    <property type="component" value="Unassembled WGS sequence"/>
</dbReference>